<dbReference type="EMBL" id="FOXH01000006">
    <property type="protein sequence ID" value="SFP84791.1"/>
    <property type="molecule type" value="Genomic_DNA"/>
</dbReference>
<dbReference type="AlphaFoldDB" id="A0A1I5TPG7"/>
<reference evidence="6 7" key="1">
    <citation type="submission" date="2016-10" db="EMBL/GenBank/DDBJ databases">
        <authorList>
            <person name="de Groot N.N."/>
        </authorList>
    </citation>
    <scope>NUCLEOTIDE SEQUENCE [LARGE SCALE GENOMIC DNA]</scope>
    <source>
        <strain evidence="7">E92,LMG 26720,CCM 7988</strain>
    </source>
</reference>
<dbReference type="InterPro" id="IPR000847">
    <property type="entry name" value="LysR_HTH_N"/>
</dbReference>
<keyword evidence="4" id="KW-0804">Transcription</keyword>
<keyword evidence="2" id="KW-0805">Transcription regulation</keyword>
<dbReference type="Pfam" id="PF03466">
    <property type="entry name" value="LysR_substrate"/>
    <property type="match status" value="1"/>
</dbReference>
<dbReference type="STRING" id="1079859.SAMN04515674_106134"/>
<feature type="domain" description="HTH lysR-type" evidence="5">
    <location>
        <begin position="1"/>
        <end position="58"/>
    </location>
</feature>
<organism evidence="6 7">
    <name type="scientific">Pseudarcicella hirudinis</name>
    <dbReference type="NCBI Taxonomy" id="1079859"/>
    <lineage>
        <taxon>Bacteria</taxon>
        <taxon>Pseudomonadati</taxon>
        <taxon>Bacteroidota</taxon>
        <taxon>Cytophagia</taxon>
        <taxon>Cytophagales</taxon>
        <taxon>Flectobacillaceae</taxon>
        <taxon>Pseudarcicella</taxon>
    </lineage>
</organism>
<dbReference type="Gene3D" id="1.10.10.10">
    <property type="entry name" value="Winged helix-like DNA-binding domain superfamily/Winged helix DNA-binding domain"/>
    <property type="match status" value="1"/>
</dbReference>
<evidence type="ECO:0000259" key="5">
    <source>
        <dbReference type="PROSITE" id="PS50931"/>
    </source>
</evidence>
<dbReference type="Gene3D" id="3.40.190.290">
    <property type="match status" value="1"/>
</dbReference>
<dbReference type="InterPro" id="IPR005119">
    <property type="entry name" value="LysR_subst-bd"/>
</dbReference>
<dbReference type="InterPro" id="IPR036388">
    <property type="entry name" value="WH-like_DNA-bd_sf"/>
</dbReference>
<dbReference type="GO" id="GO:0000976">
    <property type="term" value="F:transcription cis-regulatory region binding"/>
    <property type="evidence" value="ECO:0007669"/>
    <property type="project" value="TreeGrafter"/>
</dbReference>
<dbReference type="Proteomes" id="UP000199306">
    <property type="component" value="Unassembled WGS sequence"/>
</dbReference>
<evidence type="ECO:0000256" key="3">
    <source>
        <dbReference type="ARBA" id="ARBA00023125"/>
    </source>
</evidence>
<comment type="similarity">
    <text evidence="1">Belongs to the LysR transcriptional regulatory family.</text>
</comment>
<dbReference type="SUPFAM" id="SSF53850">
    <property type="entry name" value="Periplasmic binding protein-like II"/>
    <property type="match status" value="1"/>
</dbReference>
<proteinExistence type="inferred from homology"/>
<sequence>MPDFRLKVFYTVAQTLNFNKAAEVLNITQPAVTKHIKELEKTYNLTLFDRTYKRISLTKAGEILLQHTHLIFEQYQKLDFDLNLLQNKTQGLLHIGASTTIAQYIIPAYLAKFHKRFPDITVELTNANSLEIEQLLTDKKIELGLVEGNTSNSDLKYIPFLNDEIVLVGNVKNKNSRKETISLKELTKIPLLIREEGSGTTEMIESNLAKKGIKMSNLEIQMQLGSTESIKNYLLHSNAFAFLSIYSVQQELTNDRLTVVDIDGLEIKRNFSFVYRQGQPSPLAELFMKFAAFK</sequence>
<dbReference type="CDD" id="cd08420">
    <property type="entry name" value="PBP2_CysL_like"/>
    <property type="match status" value="1"/>
</dbReference>
<evidence type="ECO:0000256" key="2">
    <source>
        <dbReference type="ARBA" id="ARBA00023015"/>
    </source>
</evidence>
<dbReference type="PRINTS" id="PR00039">
    <property type="entry name" value="HTHLYSR"/>
</dbReference>
<dbReference type="RefSeq" id="WP_092017310.1">
    <property type="nucleotide sequence ID" value="NZ_FOXH01000006.1"/>
</dbReference>
<accession>A0A1I5TPG7</accession>
<evidence type="ECO:0000256" key="4">
    <source>
        <dbReference type="ARBA" id="ARBA00023163"/>
    </source>
</evidence>
<evidence type="ECO:0000313" key="6">
    <source>
        <dbReference type="EMBL" id="SFP84791.1"/>
    </source>
</evidence>
<keyword evidence="7" id="KW-1185">Reference proteome</keyword>
<dbReference type="PANTHER" id="PTHR30126">
    <property type="entry name" value="HTH-TYPE TRANSCRIPTIONAL REGULATOR"/>
    <property type="match status" value="1"/>
</dbReference>
<gene>
    <name evidence="6" type="ORF">SAMN04515674_106134</name>
</gene>
<dbReference type="SUPFAM" id="SSF46785">
    <property type="entry name" value="Winged helix' DNA-binding domain"/>
    <property type="match status" value="1"/>
</dbReference>
<dbReference type="InterPro" id="IPR036390">
    <property type="entry name" value="WH_DNA-bd_sf"/>
</dbReference>
<dbReference type="FunFam" id="1.10.10.10:FF:000001">
    <property type="entry name" value="LysR family transcriptional regulator"/>
    <property type="match status" value="1"/>
</dbReference>
<evidence type="ECO:0000313" key="7">
    <source>
        <dbReference type="Proteomes" id="UP000199306"/>
    </source>
</evidence>
<dbReference type="GO" id="GO:0003700">
    <property type="term" value="F:DNA-binding transcription factor activity"/>
    <property type="evidence" value="ECO:0007669"/>
    <property type="project" value="InterPro"/>
</dbReference>
<dbReference type="PANTHER" id="PTHR30126:SF39">
    <property type="entry name" value="HTH-TYPE TRANSCRIPTIONAL REGULATOR CYSL"/>
    <property type="match status" value="1"/>
</dbReference>
<evidence type="ECO:0000256" key="1">
    <source>
        <dbReference type="ARBA" id="ARBA00009437"/>
    </source>
</evidence>
<dbReference type="PROSITE" id="PS50931">
    <property type="entry name" value="HTH_LYSR"/>
    <property type="match status" value="1"/>
</dbReference>
<dbReference type="OrthoDB" id="9785745at2"/>
<keyword evidence="3 6" id="KW-0238">DNA-binding</keyword>
<name>A0A1I5TPG7_9BACT</name>
<protein>
    <submittedName>
        <fullName evidence="6">DNA-binding transcriptional regulator, LysR family</fullName>
    </submittedName>
</protein>
<dbReference type="Pfam" id="PF00126">
    <property type="entry name" value="HTH_1"/>
    <property type="match status" value="1"/>
</dbReference>